<sequence>MAIRYPAEIRCQKELEALKLADTYPKPQGWLLSPRMVELFILGSDQEFMTEDGEKIRIRPKYWGDRTLIQVAIATLASDRGLMLAGEPGTAKSWLSEHLSAAISGTSQLIIQGTAGTNEDQIKYTWNYAMLIAQGPTPEALVESPMMAGMKKGQLVRFEELTRCHSQIQDVMISILSEKQISIPELNTVVYAEKGFNVIATANTADKGVNEMSAALKRRFNFVIIPVLADLEQEIKVVEERTKEAVTQLGIEPEISPDLIRLMTTVFQELRRGKTLDRQIQIKKPSTVLSTAELISVMSNSALLSAYFGEGIVGMKEVVRSMFGAVSKENDADLEVIKDYVETVVRDRQEQPWQEFYQICKEQL</sequence>
<evidence type="ECO:0000313" key="3">
    <source>
        <dbReference type="Proteomes" id="UP000199545"/>
    </source>
</evidence>
<dbReference type="EMBL" id="FORR01000002">
    <property type="protein sequence ID" value="SFI90273.1"/>
    <property type="molecule type" value="Genomic_DNA"/>
</dbReference>
<dbReference type="SUPFAM" id="SSF52540">
    <property type="entry name" value="P-loop containing nucleoside triphosphate hydrolases"/>
    <property type="match status" value="1"/>
</dbReference>
<reference evidence="2 3" key="1">
    <citation type="submission" date="2016-10" db="EMBL/GenBank/DDBJ databases">
        <authorList>
            <person name="de Groot N.N."/>
        </authorList>
    </citation>
    <scope>NUCLEOTIDE SEQUENCE [LARGE SCALE GENOMIC DNA]</scope>
    <source>
        <strain evidence="2 3">DSM 44778</strain>
    </source>
</reference>
<dbReference type="SMART" id="SM00382">
    <property type="entry name" value="AAA"/>
    <property type="match status" value="1"/>
</dbReference>
<feature type="domain" description="AAA+ ATPase" evidence="1">
    <location>
        <begin position="78"/>
        <end position="230"/>
    </location>
</feature>
<evidence type="ECO:0000313" key="2">
    <source>
        <dbReference type="EMBL" id="SFI90273.1"/>
    </source>
</evidence>
<accession>A0A1I3LZZ0</accession>
<dbReference type="InterPro" id="IPR003593">
    <property type="entry name" value="AAA+_ATPase"/>
</dbReference>
<gene>
    <name evidence="2" type="ORF">SAMN05421852_102390</name>
</gene>
<dbReference type="RefSeq" id="WP_093228264.1">
    <property type="nucleotide sequence ID" value="NZ_FORR01000002.1"/>
</dbReference>
<dbReference type="GO" id="GO:0016887">
    <property type="term" value="F:ATP hydrolysis activity"/>
    <property type="evidence" value="ECO:0007669"/>
    <property type="project" value="InterPro"/>
</dbReference>
<dbReference type="InterPro" id="IPR050764">
    <property type="entry name" value="CbbQ/NirQ/NorQ/GpvN"/>
</dbReference>
<keyword evidence="3" id="KW-1185">Reference proteome</keyword>
<dbReference type="InterPro" id="IPR011704">
    <property type="entry name" value="ATPase_dyneun-rel_AAA"/>
</dbReference>
<dbReference type="AlphaFoldDB" id="A0A1I3LZZ0"/>
<proteinExistence type="predicted"/>
<dbReference type="GO" id="GO:0005524">
    <property type="term" value="F:ATP binding"/>
    <property type="evidence" value="ECO:0007669"/>
    <property type="project" value="InterPro"/>
</dbReference>
<name>A0A1I3LZZ0_9BACL</name>
<dbReference type="STRING" id="46223.SAMN05421852_102390"/>
<dbReference type="Gene3D" id="3.40.50.300">
    <property type="entry name" value="P-loop containing nucleotide triphosphate hydrolases"/>
    <property type="match status" value="1"/>
</dbReference>
<dbReference type="InterPro" id="IPR027417">
    <property type="entry name" value="P-loop_NTPase"/>
</dbReference>
<dbReference type="PANTHER" id="PTHR42759:SF1">
    <property type="entry name" value="MAGNESIUM-CHELATASE SUBUNIT CHLD"/>
    <property type="match status" value="1"/>
</dbReference>
<dbReference type="PANTHER" id="PTHR42759">
    <property type="entry name" value="MOXR FAMILY PROTEIN"/>
    <property type="match status" value="1"/>
</dbReference>
<dbReference type="OrthoDB" id="9768555at2"/>
<organism evidence="2 3">
    <name type="scientific">Thermoflavimicrobium dichotomicum</name>
    <dbReference type="NCBI Taxonomy" id="46223"/>
    <lineage>
        <taxon>Bacteria</taxon>
        <taxon>Bacillati</taxon>
        <taxon>Bacillota</taxon>
        <taxon>Bacilli</taxon>
        <taxon>Bacillales</taxon>
        <taxon>Thermoactinomycetaceae</taxon>
        <taxon>Thermoflavimicrobium</taxon>
    </lineage>
</organism>
<evidence type="ECO:0000259" key="1">
    <source>
        <dbReference type="SMART" id="SM00382"/>
    </source>
</evidence>
<dbReference type="Proteomes" id="UP000199545">
    <property type="component" value="Unassembled WGS sequence"/>
</dbReference>
<dbReference type="Pfam" id="PF07728">
    <property type="entry name" value="AAA_5"/>
    <property type="match status" value="1"/>
</dbReference>
<protein>
    <submittedName>
        <fullName evidence="2">AAA domain (Dynein-related subfamily)</fullName>
    </submittedName>
</protein>